<dbReference type="EMBL" id="KV918818">
    <property type="protein sequence ID" value="OSX78221.1"/>
    <property type="molecule type" value="Genomic_DNA"/>
</dbReference>
<dbReference type="AlphaFoldDB" id="A0A1X6PBF4"/>
<evidence type="ECO:0000313" key="2">
    <source>
        <dbReference type="EMBL" id="OSX78221.1"/>
    </source>
</evidence>
<feature type="region of interest" description="Disordered" evidence="1">
    <location>
        <begin position="20"/>
        <end position="109"/>
    </location>
</feature>
<organism evidence="2 3">
    <name type="scientific">Porphyra umbilicalis</name>
    <name type="common">Purple laver</name>
    <name type="synonym">Red alga</name>
    <dbReference type="NCBI Taxonomy" id="2786"/>
    <lineage>
        <taxon>Eukaryota</taxon>
        <taxon>Rhodophyta</taxon>
        <taxon>Bangiophyceae</taxon>
        <taxon>Bangiales</taxon>
        <taxon>Bangiaceae</taxon>
        <taxon>Porphyra</taxon>
    </lineage>
</organism>
<dbReference type="InterPro" id="IPR011989">
    <property type="entry name" value="ARM-like"/>
</dbReference>
<accession>A0A1X6PBF4</accession>
<feature type="compositionally biased region" description="Low complexity" evidence="1">
    <location>
        <begin position="41"/>
        <end position="57"/>
    </location>
</feature>
<dbReference type="Proteomes" id="UP000218209">
    <property type="component" value="Unassembled WGS sequence"/>
</dbReference>
<feature type="region of interest" description="Disordered" evidence="1">
    <location>
        <begin position="350"/>
        <end position="434"/>
    </location>
</feature>
<feature type="region of interest" description="Disordered" evidence="1">
    <location>
        <begin position="477"/>
        <end position="522"/>
    </location>
</feature>
<protein>
    <submittedName>
        <fullName evidence="2">Uncharacterized protein</fullName>
    </submittedName>
</protein>
<proteinExistence type="predicted"/>
<evidence type="ECO:0000256" key="1">
    <source>
        <dbReference type="SAM" id="MobiDB-lite"/>
    </source>
</evidence>
<sequence length="542" mass="55408">MFIDVQHPWDFAGAGVAANAASTVADSRRLGSDAPCPPSPSSAADAPAWPSSSTPSDGASVGGGVVDTPEGLLSPSASPAARRSGGAPALLPPPPPQGPRSWPTWPHDDDQAPLFAVHLPHGLAVLTAEDIGLPPPVRAPQTEAGDAARCVLTRLLCPFSTALATQVWDLRSVTVQVAAAVIATLVRALGLAYADAAADRRLPTLLGGAGATVEVIASAVVSAATVLVKAGGAEVPPSAVAALAAGLANRRGTLLATRQASAGLRRVHLAATPPPSPGGAALPATRAGAGFPAGASAAAAAAAAAAPLLTPSGGAGVDRSLPVFEAALIVGVGDANEVVGTRCQDLWAALHGGGGGAPPRRRPRRGGDGGAPPQHGVHDRRGDQGGGSRRPPAAAAAARSGRGGGAGCRRVRRGRRPRRPRPRPPPLVRRRRRLRHLRRRGGWARWSLVGLGRAARSAGGRTPTTWVSRSWLRLRLSRPPLSLPPPSRPPTTDRRSGWSSCGAAPPQPPTVRRGHDARPRTRSRAWPKCISLHLSMLLSRCR</sequence>
<feature type="compositionally biased region" description="Low complexity" evidence="1">
    <location>
        <begin position="71"/>
        <end position="89"/>
    </location>
</feature>
<evidence type="ECO:0000313" key="3">
    <source>
        <dbReference type="Proteomes" id="UP000218209"/>
    </source>
</evidence>
<dbReference type="Gene3D" id="1.25.10.10">
    <property type="entry name" value="Leucine-rich Repeat Variant"/>
    <property type="match status" value="1"/>
</dbReference>
<feature type="compositionally biased region" description="Low complexity" evidence="1">
    <location>
        <begin position="389"/>
        <end position="400"/>
    </location>
</feature>
<keyword evidence="3" id="KW-1185">Reference proteome</keyword>
<reference evidence="2 3" key="1">
    <citation type="submission" date="2017-03" db="EMBL/GenBank/DDBJ databases">
        <title>WGS assembly of Porphyra umbilicalis.</title>
        <authorList>
            <person name="Brawley S.H."/>
            <person name="Blouin N.A."/>
            <person name="Ficko-Blean E."/>
            <person name="Wheeler G.L."/>
            <person name="Lohr M."/>
            <person name="Goodson H.V."/>
            <person name="Jenkins J.W."/>
            <person name="Blaby-Haas C.E."/>
            <person name="Helliwell K.E."/>
            <person name="Chan C."/>
            <person name="Marriage T."/>
            <person name="Bhattacharya D."/>
            <person name="Klein A.S."/>
            <person name="Badis Y."/>
            <person name="Brodie J."/>
            <person name="Cao Y."/>
            <person name="Collen J."/>
            <person name="Dittami S.M."/>
            <person name="Gachon C.M."/>
            <person name="Green B.R."/>
            <person name="Karpowicz S."/>
            <person name="Kim J.W."/>
            <person name="Kudahl U."/>
            <person name="Lin S."/>
            <person name="Michel G."/>
            <person name="Mittag M."/>
            <person name="Olson B.J."/>
            <person name="Pangilinan J."/>
            <person name="Peng Y."/>
            <person name="Qiu H."/>
            <person name="Shu S."/>
            <person name="Singer J.T."/>
            <person name="Smith A.G."/>
            <person name="Sprecher B.N."/>
            <person name="Wagner V."/>
            <person name="Wang W."/>
            <person name="Wang Z.-Y."/>
            <person name="Yan J."/>
            <person name="Yarish C."/>
            <person name="Zoeuner-Riek S."/>
            <person name="Zhuang Y."/>
            <person name="Zou Y."/>
            <person name="Lindquist E.A."/>
            <person name="Grimwood J."/>
            <person name="Barry K."/>
            <person name="Rokhsar D.S."/>
            <person name="Schmutz J."/>
            <person name="Stiller J.W."/>
            <person name="Grossman A.R."/>
            <person name="Prochnik S.E."/>
        </authorList>
    </citation>
    <scope>NUCLEOTIDE SEQUENCE [LARGE SCALE GENOMIC DNA]</scope>
    <source>
        <strain evidence="2">4086291</strain>
    </source>
</reference>
<gene>
    <name evidence="2" type="ORF">BU14_0116s0041</name>
</gene>
<name>A0A1X6PBF4_PORUM</name>
<feature type="compositionally biased region" description="Basic residues" evidence="1">
    <location>
        <begin position="409"/>
        <end position="434"/>
    </location>
</feature>